<evidence type="ECO:0000256" key="2">
    <source>
        <dbReference type="SAM" id="Phobius"/>
    </source>
</evidence>
<proteinExistence type="predicted"/>
<accession>A0A8K0NXI3</accession>
<evidence type="ECO:0000256" key="1">
    <source>
        <dbReference type="SAM" id="MobiDB-lite"/>
    </source>
</evidence>
<gene>
    <name evidence="3" type="ORF">J437_LFUL006690</name>
</gene>
<comment type="caution">
    <text evidence="3">The sequence shown here is derived from an EMBL/GenBank/DDBJ whole genome shotgun (WGS) entry which is preliminary data.</text>
</comment>
<name>A0A8K0NXI3_LADFU</name>
<keyword evidence="2" id="KW-0812">Transmembrane</keyword>
<evidence type="ECO:0000313" key="4">
    <source>
        <dbReference type="Proteomes" id="UP000792457"/>
    </source>
</evidence>
<feature type="region of interest" description="Disordered" evidence="1">
    <location>
        <begin position="337"/>
        <end position="409"/>
    </location>
</feature>
<feature type="compositionally biased region" description="Basic residues" evidence="1">
    <location>
        <begin position="347"/>
        <end position="358"/>
    </location>
</feature>
<organism evidence="3 4">
    <name type="scientific">Ladona fulva</name>
    <name type="common">Scarce chaser dragonfly</name>
    <name type="synonym">Libellula fulva</name>
    <dbReference type="NCBI Taxonomy" id="123851"/>
    <lineage>
        <taxon>Eukaryota</taxon>
        <taxon>Metazoa</taxon>
        <taxon>Ecdysozoa</taxon>
        <taxon>Arthropoda</taxon>
        <taxon>Hexapoda</taxon>
        <taxon>Insecta</taxon>
        <taxon>Pterygota</taxon>
        <taxon>Palaeoptera</taxon>
        <taxon>Odonata</taxon>
        <taxon>Epiprocta</taxon>
        <taxon>Anisoptera</taxon>
        <taxon>Libelluloidea</taxon>
        <taxon>Libellulidae</taxon>
        <taxon>Ladona</taxon>
    </lineage>
</organism>
<feature type="transmembrane region" description="Helical" evidence="2">
    <location>
        <begin position="428"/>
        <end position="454"/>
    </location>
</feature>
<reference evidence="3" key="2">
    <citation type="submission" date="2017-10" db="EMBL/GenBank/DDBJ databases">
        <title>Ladona fulva Genome sequencing and assembly.</title>
        <authorList>
            <person name="Murali S."/>
            <person name="Richards S."/>
            <person name="Bandaranaike D."/>
            <person name="Bellair M."/>
            <person name="Blankenburg K."/>
            <person name="Chao H."/>
            <person name="Dinh H."/>
            <person name="Doddapaneni H."/>
            <person name="Dugan-Rocha S."/>
            <person name="Elkadiri S."/>
            <person name="Gnanaolivu R."/>
            <person name="Hernandez B."/>
            <person name="Skinner E."/>
            <person name="Javaid M."/>
            <person name="Lee S."/>
            <person name="Li M."/>
            <person name="Ming W."/>
            <person name="Munidasa M."/>
            <person name="Muniz J."/>
            <person name="Nguyen L."/>
            <person name="Hughes D."/>
            <person name="Osuji N."/>
            <person name="Pu L.-L."/>
            <person name="Puazo M."/>
            <person name="Qu C."/>
            <person name="Quiroz J."/>
            <person name="Raj R."/>
            <person name="Weissenberger G."/>
            <person name="Xin Y."/>
            <person name="Zou X."/>
            <person name="Han Y."/>
            <person name="Worley K."/>
            <person name="Muzny D."/>
            <person name="Gibbs R."/>
        </authorList>
    </citation>
    <scope>NUCLEOTIDE SEQUENCE</scope>
    <source>
        <strain evidence="3">Sampled in the wild</strain>
    </source>
</reference>
<dbReference type="Proteomes" id="UP000792457">
    <property type="component" value="Unassembled WGS sequence"/>
</dbReference>
<keyword evidence="2" id="KW-1133">Transmembrane helix</keyword>
<keyword evidence="4" id="KW-1185">Reference proteome</keyword>
<dbReference type="AlphaFoldDB" id="A0A8K0NXI3"/>
<evidence type="ECO:0000313" key="3">
    <source>
        <dbReference type="EMBL" id="KAG8225666.1"/>
    </source>
</evidence>
<protein>
    <submittedName>
        <fullName evidence="3">Uncharacterized protein</fullName>
    </submittedName>
</protein>
<reference evidence="3" key="1">
    <citation type="submission" date="2013-04" db="EMBL/GenBank/DDBJ databases">
        <authorList>
            <person name="Qu J."/>
            <person name="Murali S.C."/>
            <person name="Bandaranaike D."/>
            <person name="Bellair M."/>
            <person name="Blankenburg K."/>
            <person name="Chao H."/>
            <person name="Dinh H."/>
            <person name="Doddapaneni H."/>
            <person name="Downs B."/>
            <person name="Dugan-Rocha S."/>
            <person name="Elkadiri S."/>
            <person name="Gnanaolivu R.D."/>
            <person name="Hernandez B."/>
            <person name="Javaid M."/>
            <person name="Jayaseelan J.C."/>
            <person name="Lee S."/>
            <person name="Li M."/>
            <person name="Ming W."/>
            <person name="Munidasa M."/>
            <person name="Muniz J."/>
            <person name="Nguyen L."/>
            <person name="Ongeri F."/>
            <person name="Osuji N."/>
            <person name="Pu L.-L."/>
            <person name="Puazo M."/>
            <person name="Qu C."/>
            <person name="Quiroz J."/>
            <person name="Raj R."/>
            <person name="Weissenberger G."/>
            <person name="Xin Y."/>
            <person name="Zou X."/>
            <person name="Han Y."/>
            <person name="Richards S."/>
            <person name="Worley K."/>
            <person name="Muzny D."/>
            <person name="Gibbs R."/>
        </authorList>
    </citation>
    <scope>NUCLEOTIDE SEQUENCE</scope>
    <source>
        <strain evidence="3">Sampled in the wild</strain>
    </source>
</reference>
<dbReference type="EMBL" id="KZ308247">
    <property type="protein sequence ID" value="KAG8225666.1"/>
    <property type="molecule type" value="Genomic_DNA"/>
</dbReference>
<sequence>MGVLMSLYIVETESEITFLLIEKHFLQQQYAPRQYVGEYCNLQANLWSRVQSILKSSLKIKESQRDKKASREEEILSLKRKLNMVNSRKSGRKSGFAKQLTSAEILLSKHYMNRMDDVDSEDDSNEQVQEQKKIIPLLLQFFNIQLSCSSEEKILKEDIRFKASDKDVLITLKKEYEEKMDHMHSNPKISIKQQKVILSKELQTTPSMFTKADGVNNNEISFHLSDEAPDFHFPYYLPPSIGTIRGVVMWNNVDLRFQSQQKEPEVESSVSERHYDLKRLSPEISRKLFKQRIDVLFGWTMKLKGCKPPDIENIFGQEMDSPNKNTDDQNYLYVSTTTTAGKANLSRPKKSNTKRTKERKNSKADDQPESSRASTISSIGRKKKPTKEKDSVKTKLIGKQRTKEPSRRSKRIAELQKIHIFYLKEIKLTILAIAYCGGTLWLLVCVLLLLALVFI</sequence>
<keyword evidence="2" id="KW-0472">Membrane</keyword>